<gene>
    <name evidence="2" type="ORF">EV189_1217</name>
</gene>
<feature type="signal peptide" evidence="1">
    <location>
        <begin position="1"/>
        <end position="16"/>
    </location>
</feature>
<keyword evidence="1" id="KW-0732">Signal</keyword>
<dbReference type="GO" id="GO:0004553">
    <property type="term" value="F:hydrolase activity, hydrolyzing O-glycosyl compounds"/>
    <property type="evidence" value="ECO:0007669"/>
    <property type="project" value="TreeGrafter"/>
</dbReference>
<dbReference type="GO" id="GO:0005975">
    <property type="term" value="P:carbohydrate metabolic process"/>
    <property type="evidence" value="ECO:0007669"/>
    <property type="project" value="InterPro"/>
</dbReference>
<dbReference type="PANTHER" id="PTHR31616:SF0">
    <property type="entry name" value="GLUCAN 1,4-ALPHA-GLUCOSIDASE"/>
    <property type="match status" value="1"/>
</dbReference>
<dbReference type="InterPro" id="IPR008928">
    <property type="entry name" value="6-hairpin_glycosidase_sf"/>
</dbReference>
<keyword evidence="3" id="KW-1185">Reference proteome</keyword>
<protein>
    <recommendedName>
        <fullName evidence="4">GH15 family glucan-1,4-alpha-glucosidase</fullName>
    </recommendedName>
</protein>
<comment type="caution">
    <text evidence="2">The sequence shown here is derived from an EMBL/GenBank/DDBJ whole genome shotgun (WGS) entry which is preliminary data.</text>
</comment>
<dbReference type="Gene3D" id="1.50.10.10">
    <property type="match status" value="2"/>
</dbReference>
<proteinExistence type="predicted"/>
<organism evidence="2 3">
    <name type="scientific">Motilibacter rhizosphaerae</name>
    <dbReference type="NCBI Taxonomy" id="598652"/>
    <lineage>
        <taxon>Bacteria</taxon>
        <taxon>Bacillati</taxon>
        <taxon>Actinomycetota</taxon>
        <taxon>Actinomycetes</taxon>
        <taxon>Motilibacterales</taxon>
        <taxon>Motilibacteraceae</taxon>
        <taxon>Motilibacter</taxon>
    </lineage>
</organism>
<dbReference type="AlphaFoldDB" id="A0A4Q7NRC6"/>
<feature type="chain" id="PRO_5039077051" description="GH15 family glucan-1,4-alpha-glucosidase" evidence="1">
    <location>
        <begin position="17"/>
        <end position="425"/>
    </location>
</feature>
<sequence length="425" mass="43591">MGALAAAALALTTAYAAEPRGMAAPVHLRSSGVAGSPGSVVVLGEDVPDGAQWVPGSSVLRTPAGGLVGGTIADVDAARAWLASGVVPGATPADRSTAERALLDLRLLTRPDGALLAGPEGAWAYVWPRDASFAAAAYAATGHVDDAARVLGFVAAQQRPDGTWAARVRPDGDVPDGRPDQLDATGWFPWAVWSAVASARRDGDTAAADDLERHLLPAVRRAVAAAEAQVDSRGVPAASQDYWEDRVLGPTLGTAAALSAGMHAAAALGVAPAAGLARRLDRRLALDWPGTSRYQHGEGGSDAAVAWLGAPFRPAPSSLASRLRVAQRRLTAPAGGLRPGSRFTAAHVSWTPETAAFALAWAASGSRDRAEGWLRWLEGVRTPLGSLPEKVSATGEPASVAPLAWTDAEVLLALVALDRGLPTPP</sequence>
<evidence type="ECO:0000256" key="1">
    <source>
        <dbReference type="SAM" id="SignalP"/>
    </source>
</evidence>
<dbReference type="SUPFAM" id="SSF48208">
    <property type="entry name" value="Six-hairpin glycosidases"/>
    <property type="match status" value="1"/>
</dbReference>
<evidence type="ECO:0008006" key="4">
    <source>
        <dbReference type="Google" id="ProtNLM"/>
    </source>
</evidence>
<name>A0A4Q7NRC6_9ACTN</name>
<evidence type="ECO:0000313" key="3">
    <source>
        <dbReference type="Proteomes" id="UP000293638"/>
    </source>
</evidence>
<dbReference type="EMBL" id="SGXD01000002">
    <property type="protein sequence ID" value="RZS89454.1"/>
    <property type="molecule type" value="Genomic_DNA"/>
</dbReference>
<reference evidence="2 3" key="1">
    <citation type="submission" date="2019-02" db="EMBL/GenBank/DDBJ databases">
        <title>Genomic Encyclopedia of Type Strains, Phase IV (KMG-IV): sequencing the most valuable type-strain genomes for metagenomic binning, comparative biology and taxonomic classification.</title>
        <authorList>
            <person name="Goeker M."/>
        </authorList>
    </citation>
    <scope>NUCLEOTIDE SEQUENCE [LARGE SCALE GENOMIC DNA]</scope>
    <source>
        <strain evidence="2 3">DSM 45622</strain>
    </source>
</reference>
<dbReference type="PANTHER" id="PTHR31616">
    <property type="entry name" value="TREHALASE"/>
    <property type="match status" value="1"/>
</dbReference>
<evidence type="ECO:0000313" key="2">
    <source>
        <dbReference type="EMBL" id="RZS89454.1"/>
    </source>
</evidence>
<accession>A0A4Q7NRC6</accession>
<dbReference type="InterPro" id="IPR012341">
    <property type="entry name" value="6hp_glycosidase-like_sf"/>
</dbReference>
<dbReference type="Proteomes" id="UP000293638">
    <property type="component" value="Unassembled WGS sequence"/>
</dbReference>